<feature type="transmembrane region" description="Helical" evidence="8">
    <location>
        <begin position="38"/>
        <end position="59"/>
    </location>
</feature>
<keyword evidence="6 8" id="KW-1133">Transmembrane helix</keyword>
<keyword evidence="5 8" id="KW-0812">Transmembrane</keyword>
<feature type="transmembrane region" description="Helical" evidence="8">
    <location>
        <begin position="164"/>
        <end position="186"/>
    </location>
</feature>
<dbReference type="InterPro" id="IPR002781">
    <property type="entry name" value="TM_pro_TauE-like"/>
</dbReference>
<dbReference type="Proteomes" id="UP001239680">
    <property type="component" value="Unassembled WGS sequence"/>
</dbReference>
<feature type="transmembrane region" description="Helical" evidence="8">
    <location>
        <begin position="71"/>
        <end position="90"/>
    </location>
</feature>
<evidence type="ECO:0000256" key="8">
    <source>
        <dbReference type="RuleBase" id="RU363041"/>
    </source>
</evidence>
<keyword evidence="7 8" id="KW-0472">Membrane</keyword>
<dbReference type="RefSeq" id="WP_306679859.1">
    <property type="nucleotide sequence ID" value="NZ_JAVDBT010000005.1"/>
</dbReference>
<dbReference type="InterPro" id="IPR052017">
    <property type="entry name" value="TSUP"/>
</dbReference>
<organism evidence="9 10">
    <name type="scientific">Pseudogemmobacter lacusdianii</name>
    <dbReference type="NCBI Taxonomy" id="3069608"/>
    <lineage>
        <taxon>Bacteria</taxon>
        <taxon>Pseudomonadati</taxon>
        <taxon>Pseudomonadota</taxon>
        <taxon>Alphaproteobacteria</taxon>
        <taxon>Rhodobacterales</taxon>
        <taxon>Paracoccaceae</taxon>
        <taxon>Pseudogemmobacter</taxon>
    </lineage>
</organism>
<evidence type="ECO:0000256" key="3">
    <source>
        <dbReference type="ARBA" id="ARBA00022448"/>
    </source>
</evidence>
<feature type="transmembrane region" description="Helical" evidence="8">
    <location>
        <begin position="224"/>
        <end position="242"/>
    </location>
</feature>
<dbReference type="PANTHER" id="PTHR30269:SF37">
    <property type="entry name" value="MEMBRANE TRANSPORTER PROTEIN"/>
    <property type="match status" value="1"/>
</dbReference>
<sequence>MVGWEFWLAAVIAASLVGAGKGGVPIVGMLGVPVLSLVIPPGVAAGLLLPVYIISDMFGLWAYRRDYNGRVLAIVLPGAVLGIAFGWATASLVPEPAVRVIVGGIGVSFALNLLLRKGVVAQARAAKVGPGLFWGAMTGFTSFVSHAGAPPWQVYTLPLGMTRIVFAGTSTIAFAVINLVKLPPYIALGLVNFSSLKLALLLAIPASIAVFLGMRLVKILPERLFFQLVTWALLAISIRLIWDGARALL</sequence>
<comment type="caution">
    <text evidence="9">The sequence shown here is derived from an EMBL/GenBank/DDBJ whole genome shotgun (WGS) entry which is preliminary data.</text>
</comment>
<keyword evidence="4 8" id="KW-1003">Cell membrane</keyword>
<evidence type="ECO:0000256" key="6">
    <source>
        <dbReference type="ARBA" id="ARBA00022989"/>
    </source>
</evidence>
<dbReference type="Pfam" id="PF01925">
    <property type="entry name" value="TauE"/>
    <property type="match status" value="1"/>
</dbReference>
<evidence type="ECO:0000256" key="4">
    <source>
        <dbReference type="ARBA" id="ARBA00022475"/>
    </source>
</evidence>
<reference evidence="9 10" key="1">
    <citation type="submission" date="2023-08" db="EMBL/GenBank/DDBJ databases">
        <title>Characterization of two Paracoccaceae strains isolated from Phycosphere and proposal of Xinfangfangia lacusdiani sp. nov.</title>
        <authorList>
            <person name="Deng Y."/>
            <person name="Zhang Y.Q."/>
        </authorList>
    </citation>
    <scope>NUCLEOTIDE SEQUENCE [LARGE SCALE GENOMIC DNA]</scope>
    <source>
        <strain evidence="9 10">CPCC 101601</strain>
    </source>
</reference>
<proteinExistence type="inferred from homology"/>
<evidence type="ECO:0000313" key="9">
    <source>
        <dbReference type="EMBL" id="MDQ2066167.1"/>
    </source>
</evidence>
<evidence type="ECO:0000256" key="2">
    <source>
        <dbReference type="ARBA" id="ARBA00009142"/>
    </source>
</evidence>
<accession>A0ABU0VWN9</accession>
<evidence type="ECO:0000256" key="7">
    <source>
        <dbReference type="ARBA" id="ARBA00023136"/>
    </source>
</evidence>
<comment type="subcellular location">
    <subcellularLocation>
        <location evidence="1 8">Cell membrane</location>
        <topology evidence="1 8">Multi-pass membrane protein</topology>
    </subcellularLocation>
</comment>
<dbReference type="EMBL" id="JAVDBT010000005">
    <property type="protein sequence ID" value="MDQ2066167.1"/>
    <property type="molecule type" value="Genomic_DNA"/>
</dbReference>
<evidence type="ECO:0000313" key="10">
    <source>
        <dbReference type="Proteomes" id="UP001239680"/>
    </source>
</evidence>
<feature type="transmembrane region" description="Helical" evidence="8">
    <location>
        <begin position="96"/>
        <end position="115"/>
    </location>
</feature>
<feature type="transmembrane region" description="Helical" evidence="8">
    <location>
        <begin position="198"/>
        <end position="217"/>
    </location>
</feature>
<gene>
    <name evidence="9" type="ORF">Q9295_07275</name>
</gene>
<evidence type="ECO:0000256" key="1">
    <source>
        <dbReference type="ARBA" id="ARBA00004651"/>
    </source>
</evidence>
<evidence type="ECO:0000256" key="5">
    <source>
        <dbReference type="ARBA" id="ARBA00022692"/>
    </source>
</evidence>
<keyword evidence="3" id="KW-0813">Transport</keyword>
<comment type="similarity">
    <text evidence="2 8">Belongs to the 4-toluene sulfonate uptake permease (TSUP) (TC 2.A.102) family.</text>
</comment>
<protein>
    <recommendedName>
        <fullName evidence="8">Probable membrane transporter protein</fullName>
    </recommendedName>
</protein>
<keyword evidence="10" id="KW-1185">Reference proteome</keyword>
<dbReference type="PANTHER" id="PTHR30269">
    <property type="entry name" value="TRANSMEMBRANE PROTEIN YFCA"/>
    <property type="match status" value="1"/>
</dbReference>
<name>A0ABU0VWN9_9RHOB</name>